<evidence type="ECO:0000313" key="3">
    <source>
        <dbReference type="EMBL" id="WVZ93372.1"/>
    </source>
</evidence>
<dbReference type="EMBL" id="CP144753">
    <property type="protein sequence ID" value="WVZ93372.1"/>
    <property type="molecule type" value="Genomic_DNA"/>
</dbReference>
<feature type="region of interest" description="Disordered" evidence="2">
    <location>
        <begin position="619"/>
        <end position="709"/>
    </location>
</feature>
<keyword evidence="4" id="KW-1185">Reference proteome</keyword>
<sequence>MDQSVGKIPGFDGSDYSYWKIRMSAFLQSQHLSQWEHEANNKARNFLLRALSRSEFNRVSHLRTAHEIWTTLANFHEGTSQVKARLYETYKREYENFSQQPGESIDDLFSWFQSIANKIRANARNGALPYDDHEQACKLLFSLDHSVWQMKESIVESSGYETLTTDELYSKLNASKVDAQAQSRMSGPTPKSLALMSGLVVAVLLTLTLLLAMPSTEEELEALDDEKLCLLSNKFQRLYSNRMSRRRSDKLQCYECGKTDHFIRRAQEKYFAGKDHKYKGEYTSDKKKGKYKGDKKKRPYFSKREFVKQYQKHTQERDRAFLASLSDCDGTSSDSGSDSDDDGEKKITGHVRLCFFGDEISYCTMAIKGDQAGSIDFDFCNKSNSTDPKVSDDENDEDAMFVALKNQDRLLRVAAKDLRAANARVATLEAELETLKSKLDCALNDLSVAKEACAVADEIECTDCQVLAIKIANLRSKHASNVDMVHSTTAALEELKARPTLLAKCDACPTLRKELEETRAALRKSEKTASPTSVVCSKCKDLGDLLDALAIENVQLEDENTYVRTILSWISAREPQLGMIISSFKLSDKLGVGYHYTQADFDQLYGKIGDLSGVPLSEKFPLTHNKPNFQSDNPKEGVWTDKPREPPKIQVWTPKPNFVRNPLDTLPKRNPPEIPPESFKQGAKRNVPSKPTPEPKGQPKNQNQSKGAPPKRYVCDYCHRGGQLVEFCYLRLRAERREVEIRNEDRYYHGGRPTVETWREDRRDRWPRRVGGGRGDHFPRGASGGGGRFAGRAPGREQYGYASPDRGFERPRFDRRGDRQFQALRDWGQGMFDCDFSNPSFEQMARHWFASFQTNPSVRPYAHPMNHY</sequence>
<keyword evidence="1" id="KW-0175">Coiled coil</keyword>
<dbReference type="Pfam" id="PF14223">
    <property type="entry name" value="Retrotran_gag_2"/>
    <property type="match status" value="1"/>
</dbReference>
<proteinExistence type="predicted"/>
<dbReference type="Proteomes" id="UP001341281">
    <property type="component" value="Chromosome 09"/>
</dbReference>
<feature type="coiled-coil region" evidence="1">
    <location>
        <begin position="411"/>
        <end position="452"/>
    </location>
</feature>
<evidence type="ECO:0008006" key="5">
    <source>
        <dbReference type="Google" id="ProtNLM"/>
    </source>
</evidence>
<reference evidence="3 4" key="1">
    <citation type="submission" date="2024-02" db="EMBL/GenBank/DDBJ databases">
        <title>High-quality chromosome-scale genome assembly of Pensacola bahiagrass (Paspalum notatum Flugge var. saurae).</title>
        <authorList>
            <person name="Vega J.M."/>
            <person name="Podio M."/>
            <person name="Orjuela J."/>
            <person name="Siena L.A."/>
            <person name="Pessino S.C."/>
            <person name="Combes M.C."/>
            <person name="Mariac C."/>
            <person name="Albertini E."/>
            <person name="Pupilli F."/>
            <person name="Ortiz J.P.A."/>
            <person name="Leblanc O."/>
        </authorList>
    </citation>
    <scope>NUCLEOTIDE SEQUENCE [LARGE SCALE GENOMIC DNA]</scope>
    <source>
        <strain evidence="3">R1</strain>
        <tissue evidence="3">Leaf</tissue>
    </source>
</reference>
<evidence type="ECO:0000313" key="4">
    <source>
        <dbReference type="Proteomes" id="UP001341281"/>
    </source>
</evidence>
<organism evidence="3 4">
    <name type="scientific">Paspalum notatum var. saurae</name>
    <dbReference type="NCBI Taxonomy" id="547442"/>
    <lineage>
        <taxon>Eukaryota</taxon>
        <taxon>Viridiplantae</taxon>
        <taxon>Streptophyta</taxon>
        <taxon>Embryophyta</taxon>
        <taxon>Tracheophyta</taxon>
        <taxon>Spermatophyta</taxon>
        <taxon>Magnoliopsida</taxon>
        <taxon>Liliopsida</taxon>
        <taxon>Poales</taxon>
        <taxon>Poaceae</taxon>
        <taxon>PACMAD clade</taxon>
        <taxon>Panicoideae</taxon>
        <taxon>Andropogonodae</taxon>
        <taxon>Paspaleae</taxon>
        <taxon>Paspalinae</taxon>
        <taxon>Paspalum</taxon>
    </lineage>
</organism>
<evidence type="ECO:0000256" key="1">
    <source>
        <dbReference type="SAM" id="Coils"/>
    </source>
</evidence>
<feature type="region of interest" description="Disordered" evidence="2">
    <location>
        <begin position="769"/>
        <end position="811"/>
    </location>
</feature>
<protein>
    <recommendedName>
        <fullName evidence="5">DUF4219 domain-containing protein</fullName>
    </recommendedName>
</protein>
<dbReference type="AlphaFoldDB" id="A0AAQ3XEJ1"/>
<dbReference type="PANTHER" id="PTHR34676:SF17">
    <property type="entry name" value="OS06G0684500 PROTEIN"/>
    <property type="match status" value="1"/>
</dbReference>
<dbReference type="PANTHER" id="PTHR34676">
    <property type="entry name" value="DUF4219 DOMAIN-CONTAINING PROTEIN-RELATED"/>
    <property type="match status" value="1"/>
</dbReference>
<name>A0AAQ3XEJ1_PASNO</name>
<gene>
    <name evidence="3" type="ORF">U9M48_039358</name>
</gene>
<accession>A0AAQ3XEJ1</accession>
<feature type="compositionally biased region" description="Basic and acidic residues" evidence="2">
    <location>
        <begin position="633"/>
        <end position="647"/>
    </location>
</feature>
<evidence type="ECO:0000256" key="2">
    <source>
        <dbReference type="SAM" id="MobiDB-lite"/>
    </source>
</evidence>